<keyword evidence="4" id="KW-1185">Reference proteome</keyword>
<dbReference type="EMBL" id="CP041765">
    <property type="protein sequence ID" value="QDQ98324.1"/>
    <property type="molecule type" value="Genomic_DNA"/>
</dbReference>
<feature type="chain" id="PRO_5022053181" description="Secreted protein" evidence="2">
    <location>
        <begin position="33"/>
        <end position="124"/>
    </location>
</feature>
<dbReference type="AlphaFoldDB" id="A0A516X5J1"/>
<name>A0A516X5J1_9ACTN</name>
<feature type="region of interest" description="Disordered" evidence="1">
    <location>
        <begin position="37"/>
        <end position="103"/>
    </location>
</feature>
<sequence>MRTHTSALKRVVGGGFALATAAAFIVPGVASAEAAPDTGSAASLQELLPDAGSSESPAAADEGGDSMFGSVTDLLGCFSSGSGDTETPAAEGEGDGDTGMGSVTTIIDCVMGAIGGGDDTGGEV</sequence>
<evidence type="ECO:0008006" key="5">
    <source>
        <dbReference type="Google" id="ProtNLM"/>
    </source>
</evidence>
<evidence type="ECO:0000313" key="4">
    <source>
        <dbReference type="Proteomes" id="UP000317344"/>
    </source>
</evidence>
<gene>
    <name evidence="3" type="ORF">FO059_14650</name>
</gene>
<evidence type="ECO:0000256" key="1">
    <source>
        <dbReference type="SAM" id="MobiDB-lite"/>
    </source>
</evidence>
<evidence type="ECO:0000313" key="3">
    <source>
        <dbReference type="EMBL" id="QDQ98324.1"/>
    </source>
</evidence>
<evidence type="ECO:0000256" key="2">
    <source>
        <dbReference type="SAM" id="SignalP"/>
    </source>
</evidence>
<dbReference type="RefSeq" id="WP_143909729.1">
    <property type="nucleotide sequence ID" value="NZ_CP041765.1"/>
</dbReference>
<keyword evidence="2" id="KW-0732">Signal</keyword>
<protein>
    <recommendedName>
        <fullName evidence="5">Secreted protein</fullName>
    </recommendedName>
</protein>
<organism evidence="3 4">
    <name type="scientific">Tomitella fengzijianii</name>
    <dbReference type="NCBI Taxonomy" id="2597660"/>
    <lineage>
        <taxon>Bacteria</taxon>
        <taxon>Bacillati</taxon>
        <taxon>Actinomycetota</taxon>
        <taxon>Actinomycetes</taxon>
        <taxon>Mycobacteriales</taxon>
        <taxon>Tomitella</taxon>
    </lineage>
</organism>
<feature type="signal peptide" evidence="2">
    <location>
        <begin position="1"/>
        <end position="32"/>
    </location>
</feature>
<accession>A0A516X5J1</accession>
<reference evidence="3 4" key="2">
    <citation type="submission" date="2019-07" db="EMBL/GenBank/DDBJ databases">
        <authorList>
            <person name="Huang Y."/>
        </authorList>
    </citation>
    <scope>NUCLEOTIDE SEQUENCE [LARGE SCALE GENOMIC DNA]</scope>
    <source>
        <strain evidence="3 4">HY188</strain>
    </source>
</reference>
<proteinExistence type="predicted"/>
<reference evidence="3 4" key="1">
    <citation type="submission" date="2019-07" db="EMBL/GenBank/DDBJ databases">
        <title>Tomitella cavernea sp. nov., an actinomycete isolated from soil.</title>
        <authorList>
            <person name="Cheng J."/>
        </authorList>
    </citation>
    <scope>NUCLEOTIDE SEQUENCE [LARGE SCALE GENOMIC DNA]</scope>
    <source>
        <strain evidence="3 4">HY188</strain>
    </source>
</reference>
<dbReference type="KEGG" id="toy:FO059_14650"/>
<dbReference type="Proteomes" id="UP000317344">
    <property type="component" value="Chromosome"/>
</dbReference>